<accession>A0A4U8UNP0</accession>
<dbReference type="AlphaFoldDB" id="A0A4U8UNP0"/>
<proteinExistence type="predicted"/>
<dbReference type="EMBL" id="AZBU02000001">
    <property type="protein sequence ID" value="TMS34602.1"/>
    <property type="molecule type" value="Genomic_DNA"/>
</dbReference>
<keyword evidence="2" id="KW-1185">Reference proteome</keyword>
<name>A0A4U8UNP0_STECR</name>
<reference evidence="1 2" key="2">
    <citation type="journal article" date="2019" name="G3 (Bethesda)">
        <title>Hybrid Assembly of the Genome of the Entomopathogenic Nematode Steinernema carpocapsae Identifies the X-Chromosome.</title>
        <authorList>
            <person name="Serra L."/>
            <person name="Macchietto M."/>
            <person name="Macias-Munoz A."/>
            <person name="McGill C.J."/>
            <person name="Rodriguez I.M."/>
            <person name="Rodriguez B."/>
            <person name="Murad R."/>
            <person name="Mortazavi A."/>
        </authorList>
    </citation>
    <scope>NUCLEOTIDE SEQUENCE [LARGE SCALE GENOMIC DNA]</scope>
    <source>
        <strain evidence="1 2">ALL</strain>
    </source>
</reference>
<dbReference type="Proteomes" id="UP000298663">
    <property type="component" value="Unassembled WGS sequence"/>
</dbReference>
<evidence type="ECO:0000313" key="1">
    <source>
        <dbReference type="EMBL" id="TMS34602.1"/>
    </source>
</evidence>
<sequence length="116" mass="12792">MRPLQLWLSIILSSGHLSERQILLKSSVTPSVVHSTQCNPTARLQAGGDINRIRGRYYHVIKVYLRRVPTSAASSSSISAICGVCAVFDRLHSRWPSAASPFASALLRLFSCDFFS</sequence>
<gene>
    <name evidence="1" type="ORF">L596_002157</name>
</gene>
<reference evidence="1 2" key="1">
    <citation type="journal article" date="2015" name="Genome Biol.">
        <title>Comparative genomics of Steinernema reveals deeply conserved gene regulatory networks.</title>
        <authorList>
            <person name="Dillman A.R."/>
            <person name="Macchietto M."/>
            <person name="Porter C.F."/>
            <person name="Rogers A."/>
            <person name="Williams B."/>
            <person name="Antoshechkin I."/>
            <person name="Lee M.M."/>
            <person name="Goodwin Z."/>
            <person name="Lu X."/>
            <person name="Lewis E.E."/>
            <person name="Goodrich-Blair H."/>
            <person name="Stock S.P."/>
            <person name="Adams B.J."/>
            <person name="Sternberg P.W."/>
            <person name="Mortazavi A."/>
        </authorList>
    </citation>
    <scope>NUCLEOTIDE SEQUENCE [LARGE SCALE GENOMIC DNA]</scope>
    <source>
        <strain evidence="1 2">ALL</strain>
    </source>
</reference>
<protein>
    <submittedName>
        <fullName evidence="1">Uncharacterized protein</fullName>
    </submittedName>
</protein>
<organism evidence="1 2">
    <name type="scientific">Steinernema carpocapsae</name>
    <name type="common">Entomopathogenic nematode</name>
    <dbReference type="NCBI Taxonomy" id="34508"/>
    <lineage>
        <taxon>Eukaryota</taxon>
        <taxon>Metazoa</taxon>
        <taxon>Ecdysozoa</taxon>
        <taxon>Nematoda</taxon>
        <taxon>Chromadorea</taxon>
        <taxon>Rhabditida</taxon>
        <taxon>Tylenchina</taxon>
        <taxon>Panagrolaimomorpha</taxon>
        <taxon>Strongyloidoidea</taxon>
        <taxon>Steinernematidae</taxon>
        <taxon>Steinernema</taxon>
    </lineage>
</organism>
<evidence type="ECO:0000313" key="2">
    <source>
        <dbReference type="Proteomes" id="UP000298663"/>
    </source>
</evidence>
<comment type="caution">
    <text evidence="1">The sequence shown here is derived from an EMBL/GenBank/DDBJ whole genome shotgun (WGS) entry which is preliminary data.</text>
</comment>